<comment type="caution">
    <text evidence="2">The sequence shown here is derived from an EMBL/GenBank/DDBJ whole genome shotgun (WGS) entry which is preliminary data.</text>
</comment>
<proteinExistence type="predicted"/>
<feature type="region of interest" description="Disordered" evidence="1">
    <location>
        <begin position="1"/>
        <end position="22"/>
    </location>
</feature>
<evidence type="ECO:0000313" key="2">
    <source>
        <dbReference type="EMBL" id="POH33472.1"/>
    </source>
</evidence>
<evidence type="ECO:0000313" key="3">
    <source>
        <dbReference type="Proteomes" id="UP000237511"/>
    </source>
</evidence>
<reference evidence="2 3" key="1">
    <citation type="journal article" date="2014" name="Syst. Appl. Microbiol.">
        <title>Microsymbionts of Phaseolus vulgaris in acid and alkaline soils of Mexico.</title>
        <authorList>
            <person name="Verastegui-Valdes M.M."/>
            <person name="Zhang Y.J."/>
            <person name="Rivera-Orduna F.N."/>
            <person name="Cheng H.P."/>
            <person name="Sui X.H."/>
            <person name="Wang E.T."/>
        </authorList>
    </citation>
    <scope>NUCLEOTIDE SEQUENCE [LARGE SCALE GENOMIC DNA]</scope>
    <source>
        <strain evidence="2 3">FG01</strain>
    </source>
</reference>
<gene>
    <name evidence="2" type="ORF">ATY31_10600</name>
</gene>
<dbReference type="Proteomes" id="UP000237511">
    <property type="component" value="Unassembled WGS sequence"/>
</dbReference>
<dbReference type="AlphaFoldDB" id="A0A2S3YQG2"/>
<name>A0A2S3YQG2_9HYPH</name>
<evidence type="ECO:0000256" key="1">
    <source>
        <dbReference type="SAM" id="MobiDB-lite"/>
    </source>
</evidence>
<sequence>MVESASDRSVPPGLHNTFGNLERQDIVQTGEDFDYSQGIDLDCQEDYLSITFGKRQPFAPISPPNGSKQILAENSDHVFAREDRDCLEQDG</sequence>
<dbReference type="EMBL" id="LODU01000019">
    <property type="protein sequence ID" value="POH33472.1"/>
    <property type="molecule type" value="Genomic_DNA"/>
</dbReference>
<organism evidence="2 3">
    <name type="scientific">Sinorhizobium americanum</name>
    <dbReference type="NCBI Taxonomy" id="194963"/>
    <lineage>
        <taxon>Bacteria</taxon>
        <taxon>Pseudomonadati</taxon>
        <taxon>Pseudomonadota</taxon>
        <taxon>Alphaproteobacteria</taxon>
        <taxon>Hyphomicrobiales</taxon>
        <taxon>Rhizobiaceae</taxon>
        <taxon>Sinorhizobium/Ensifer group</taxon>
        <taxon>Sinorhizobium</taxon>
    </lineage>
</organism>
<accession>A0A2S3YQG2</accession>
<protein>
    <submittedName>
        <fullName evidence="2">Uncharacterized protein</fullName>
    </submittedName>
</protein>